<dbReference type="AlphaFoldDB" id="A0A0D3IEJ5"/>
<dbReference type="eggNOG" id="ENOG502S27F">
    <property type="taxonomic scope" value="Eukaryota"/>
</dbReference>
<feature type="transmembrane region" description="Helical" evidence="2">
    <location>
        <begin position="217"/>
        <end position="239"/>
    </location>
</feature>
<dbReference type="Proteomes" id="UP000013827">
    <property type="component" value="Unassembled WGS sequence"/>
</dbReference>
<feature type="transmembrane region" description="Helical" evidence="2">
    <location>
        <begin position="431"/>
        <end position="458"/>
    </location>
</feature>
<evidence type="ECO:0000256" key="1">
    <source>
        <dbReference type="SAM" id="MobiDB-lite"/>
    </source>
</evidence>
<dbReference type="GeneID" id="17255837"/>
<reference evidence="4" key="2">
    <citation type="submission" date="2024-10" db="UniProtKB">
        <authorList>
            <consortium name="EnsemblProtists"/>
        </authorList>
    </citation>
    <scope>IDENTIFICATION</scope>
</reference>
<keyword evidence="2" id="KW-1133">Transmembrane helix</keyword>
<protein>
    <recommendedName>
        <fullName evidence="3">Nucleoplasmin-like domain-containing protein</fullName>
    </recommendedName>
</protein>
<dbReference type="RefSeq" id="XP_005762109.1">
    <property type="nucleotide sequence ID" value="XM_005762052.1"/>
</dbReference>
<feature type="transmembrane region" description="Helical" evidence="2">
    <location>
        <begin position="464"/>
        <end position="489"/>
    </location>
</feature>
<dbReference type="Gene3D" id="1.20.1250.20">
    <property type="entry name" value="MFS general substrate transporter like domains"/>
    <property type="match status" value="1"/>
</dbReference>
<dbReference type="InterPro" id="IPR036259">
    <property type="entry name" value="MFS_trans_sf"/>
</dbReference>
<keyword evidence="2" id="KW-0812">Transmembrane</keyword>
<keyword evidence="5" id="KW-1185">Reference proteome</keyword>
<keyword evidence="2" id="KW-0472">Membrane</keyword>
<dbReference type="PaxDb" id="2903-EOD09680"/>
<feature type="transmembrane region" description="Helical" evidence="2">
    <location>
        <begin position="365"/>
        <end position="391"/>
    </location>
</feature>
<feature type="transmembrane region" description="Helical" evidence="2">
    <location>
        <begin position="137"/>
        <end position="156"/>
    </location>
</feature>
<evidence type="ECO:0000313" key="4">
    <source>
        <dbReference type="EnsemblProtists" id="EOD09680"/>
    </source>
</evidence>
<organism evidence="4 5">
    <name type="scientific">Emiliania huxleyi (strain CCMP1516)</name>
    <dbReference type="NCBI Taxonomy" id="280463"/>
    <lineage>
        <taxon>Eukaryota</taxon>
        <taxon>Haptista</taxon>
        <taxon>Haptophyta</taxon>
        <taxon>Prymnesiophyceae</taxon>
        <taxon>Isochrysidales</taxon>
        <taxon>Noelaerhabdaceae</taxon>
        <taxon>Emiliania</taxon>
    </lineage>
</organism>
<dbReference type="InterPro" id="IPR041232">
    <property type="entry name" value="NPL"/>
</dbReference>
<evidence type="ECO:0000259" key="3">
    <source>
        <dbReference type="Pfam" id="PF17800"/>
    </source>
</evidence>
<dbReference type="SUPFAM" id="SSF103473">
    <property type="entry name" value="MFS general substrate transporter"/>
    <property type="match status" value="1"/>
</dbReference>
<evidence type="ECO:0000256" key="2">
    <source>
        <dbReference type="SAM" id="Phobius"/>
    </source>
</evidence>
<sequence>MPSRFVSLTVTPGVDCKVILPPCSALTLSNAALAAQPKSAAFGRCVLECDLATHSFVVCSLLTTGVRQAAPEITITNDPDEPAWFFLKASGPHSFHSRLGGPSDMIEVLLPSGDEALGFEAPSDPDSEEFIDFSRPALALLPMALALGLVSALALLPPVAPFPMPASSASRPLLRSRLGARTATQLTAAAGSAPSPTPPPPPASVGRLRRLSTASKVSVASVLLSTFLNLLGFTLTLPVNVALREHFELQMGASFGSLSSAYPLGTFGALFLWPRLSDRVGRRPSWAIYSRAPISVFLACRFLTGCCAGAGPALLADIGCATGQLPRFMAWRDAATKLALLAGPRLEGKAAPADGIVACPLGTRLVAAVATVCAVSALYNCGSATYAAFFGPLAQDLLGLGIGGIGRAYTALACLSFAVSAGGSARVQGTIGTVATCALGLAAVGASLLLMGAATLAAAPRPSLVFWAGAALYQLGTPLYAPTVPTMLLQCVPRHRRGAVMGLDEAINTAQVAACRLVRLCRCVRV</sequence>
<reference evidence="5" key="1">
    <citation type="journal article" date="2013" name="Nature">
        <title>Pan genome of the phytoplankton Emiliania underpins its global distribution.</title>
        <authorList>
            <person name="Read B.A."/>
            <person name="Kegel J."/>
            <person name="Klute M.J."/>
            <person name="Kuo A."/>
            <person name="Lefebvre S.C."/>
            <person name="Maumus F."/>
            <person name="Mayer C."/>
            <person name="Miller J."/>
            <person name="Monier A."/>
            <person name="Salamov A."/>
            <person name="Young J."/>
            <person name="Aguilar M."/>
            <person name="Claverie J.M."/>
            <person name="Frickenhaus S."/>
            <person name="Gonzalez K."/>
            <person name="Herman E.K."/>
            <person name="Lin Y.C."/>
            <person name="Napier J."/>
            <person name="Ogata H."/>
            <person name="Sarno A.F."/>
            <person name="Shmutz J."/>
            <person name="Schroeder D."/>
            <person name="de Vargas C."/>
            <person name="Verret F."/>
            <person name="von Dassow P."/>
            <person name="Valentin K."/>
            <person name="Van de Peer Y."/>
            <person name="Wheeler G."/>
            <person name="Dacks J.B."/>
            <person name="Delwiche C.F."/>
            <person name="Dyhrman S.T."/>
            <person name="Glockner G."/>
            <person name="John U."/>
            <person name="Richards T."/>
            <person name="Worden A.Z."/>
            <person name="Zhang X."/>
            <person name="Grigoriev I.V."/>
            <person name="Allen A.E."/>
            <person name="Bidle K."/>
            <person name="Borodovsky M."/>
            <person name="Bowler C."/>
            <person name="Brownlee C."/>
            <person name="Cock J.M."/>
            <person name="Elias M."/>
            <person name="Gladyshev V.N."/>
            <person name="Groth M."/>
            <person name="Guda C."/>
            <person name="Hadaegh A."/>
            <person name="Iglesias-Rodriguez M.D."/>
            <person name="Jenkins J."/>
            <person name="Jones B.M."/>
            <person name="Lawson T."/>
            <person name="Leese F."/>
            <person name="Lindquist E."/>
            <person name="Lobanov A."/>
            <person name="Lomsadze A."/>
            <person name="Malik S.B."/>
            <person name="Marsh M.E."/>
            <person name="Mackinder L."/>
            <person name="Mock T."/>
            <person name="Mueller-Roeber B."/>
            <person name="Pagarete A."/>
            <person name="Parker M."/>
            <person name="Probert I."/>
            <person name="Quesneville H."/>
            <person name="Raines C."/>
            <person name="Rensing S.A."/>
            <person name="Riano-Pachon D.M."/>
            <person name="Richier S."/>
            <person name="Rokitta S."/>
            <person name="Shiraiwa Y."/>
            <person name="Soanes D.M."/>
            <person name="van der Giezen M."/>
            <person name="Wahlund T.M."/>
            <person name="Williams B."/>
            <person name="Wilson W."/>
            <person name="Wolfe G."/>
            <person name="Wurch L.L."/>
        </authorList>
    </citation>
    <scope>NUCLEOTIDE SEQUENCE</scope>
</reference>
<dbReference type="Pfam" id="PF17800">
    <property type="entry name" value="NPL"/>
    <property type="match status" value="1"/>
</dbReference>
<evidence type="ECO:0000313" key="5">
    <source>
        <dbReference type="Proteomes" id="UP000013827"/>
    </source>
</evidence>
<feature type="transmembrane region" description="Helical" evidence="2">
    <location>
        <begin position="251"/>
        <end position="273"/>
    </location>
</feature>
<dbReference type="HOGENOM" id="CLU_518223_0_0_1"/>
<name>A0A0D3IEJ5_EMIH1</name>
<feature type="region of interest" description="Disordered" evidence="1">
    <location>
        <begin position="187"/>
        <end position="206"/>
    </location>
</feature>
<feature type="domain" description="Nucleoplasmin-like" evidence="3">
    <location>
        <begin position="7"/>
        <end position="93"/>
    </location>
</feature>
<proteinExistence type="predicted"/>
<feature type="transmembrane region" description="Helical" evidence="2">
    <location>
        <begin position="397"/>
        <end position="419"/>
    </location>
</feature>
<dbReference type="EnsemblProtists" id="EOD09680">
    <property type="protein sequence ID" value="EOD09680"/>
    <property type="gene ID" value="EMIHUDRAFT_459910"/>
</dbReference>
<dbReference type="KEGG" id="ehx:EMIHUDRAFT_459910"/>
<accession>A0A0D3IEJ5</accession>